<dbReference type="AlphaFoldDB" id="A0A7H9HKV8"/>
<evidence type="ECO:0000256" key="2">
    <source>
        <dbReference type="SAM" id="Phobius"/>
    </source>
</evidence>
<proteinExistence type="predicted"/>
<keyword evidence="2" id="KW-1133">Transmembrane helix</keyword>
<feature type="compositionally biased region" description="Basic and acidic residues" evidence="1">
    <location>
        <begin position="277"/>
        <end position="291"/>
    </location>
</feature>
<accession>A0A7H9HKV8</accession>
<organism evidence="3 4">
    <name type="scientific">Torulaspora globosa</name>
    <dbReference type="NCBI Taxonomy" id="48254"/>
    <lineage>
        <taxon>Eukaryota</taxon>
        <taxon>Fungi</taxon>
        <taxon>Dikarya</taxon>
        <taxon>Ascomycota</taxon>
        <taxon>Saccharomycotina</taxon>
        <taxon>Saccharomycetes</taxon>
        <taxon>Saccharomycetales</taxon>
        <taxon>Saccharomycetaceae</taxon>
        <taxon>Torulaspora</taxon>
    </lineage>
</organism>
<feature type="compositionally biased region" description="Polar residues" evidence="1">
    <location>
        <begin position="741"/>
        <end position="755"/>
    </location>
</feature>
<sequence>MVGEPNRTARRNNGSSQLDQLSIKYLGSILSLAAGSLCIALVVMYRQEKATFIVMACSNLVHGLGFFVLCVIYAKRRGKSSILSLSQLSCVCIELVTLGAAVYHFDNGRKHRILPNTHLHENLIIALDALLLFALFINGMAIASLRAVTEVEMSSIDDISQLGCESATQHGKFVPLKNSSQTLTPSMEIFQNIQSQCGSKSWSMKDTPRSRSTDDISFPSVVKHKLECFSSRDASPVSSISRQTSRIKSRLRSSSSSSIPRGSRSLISRLRLRKLKSSNDGKKKLPGDDSSNKNINGRYVTRLSTIPDLSKSVLNVILSSSEGQHKQEKFTDSSADQQHSNVLPDPALELERDAIERINSALLPPCLRVMETPPPSESANLSRQAFAQGSEYKDLPNATHSSPDILEAHDLGEIPRIPAATHGGSSSGCSTDMHLEFPQLVTMDMWRENKQKILERADQLQRHALLPAFDLSSPNLAVKNEELPGSTFSFPSKSYPTNLKTETSTNQKDFDTISALEEYFRDLNEHEDEEMQIIEDGLKYDQSSSAIGANVSKEIIRTSRRHSPTKSLISVISAASQQRYLNAGADQRRHSQSNFFLPTSSTGVYNVSTKSSPTRSQRLKRIGKKLSLSNLSDTVINHSIASDATGDLFTTSKHDHMRGRSIDFSYVHNLQSNHSPTKSASGQSMCGSNYDRRNSLATEHGLRTVSGLFYLQNGNGAANFVHDPTINTTWNEPLSEDHNTSHSASTGPSNSSTTDYPDVVMSEYDRERWNTILSLESARLNV</sequence>
<feature type="transmembrane region" description="Helical" evidence="2">
    <location>
        <begin position="81"/>
        <end position="103"/>
    </location>
</feature>
<feature type="compositionally biased region" description="Low complexity" evidence="1">
    <location>
        <begin position="252"/>
        <end position="269"/>
    </location>
</feature>
<feature type="region of interest" description="Disordered" evidence="1">
    <location>
        <begin position="237"/>
        <end position="296"/>
    </location>
</feature>
<evidence type="ECO:0000313" key="4">
    <source>
        <dbReference type="Proteomes" id="UP000510647"/>
    </source>
</evidence>
<dbReference type="EMBL" id="CP059267">
    <property type="protein sequence ID" value="QLQ78458.1"/>
    <property type="molecule type" value="Genomic_DNA"/>
</dbReference>
<feature type="transmembrane region" description="Helical" evidence="2">
    <location>
        <begin position="123"/>
        <end position="145"/>
    </location>
</feature>
<name>A0A7H9HKV8_9SACH</name>
<reference evidence="3 4" key="1">
    <citation type="submission" date="2020-06" db="EMBL/GenBank/DDBJ databases">
        <title>The yeast mating-type switching endonuclease HO is a domesticated member of an unorthodox homing genetic element family.</title>
        <authorList>
            <person name="Coughlan A.Y."/>
            <person name="Lombardi L."/>
            <person name="Braun-Galleani S."/>
            <person name="Martos A.R."/>
            <person name="Galeote V."/>
            <person name="Bigey F."/>
            <person name="Dequin S."/>
            <person name="Byrne K.P."/>
            <person name="Wolfe K.H."/>
        </authorList>
    </citation>
    <scope>NUCLEOTIDE SEQUENCE [LARGE SCALE GENOMIC DNA]</scope>
    <source>
        <strain evidence="3 4">CBS2947</strain>
    </source>
</reference>
<gene>
    <name evidence="3" type="ORF">HG537_0A07050</name>
</gene>
<feature type="transmembrane region" description="Helical" evidence="2">
    <location>
        <begin position="21"/>
        <end position="45"/>
    </location>
</feature>
<keyword evidence="4" id="KW-1185">Reference proteome</keyword>
<keyword evidence="2" id="KW-0472">Membrane</keyword>
<feature type="transmembrane region" description="Helical" evidence="2">
    <location>
        <begin position="51"/>
        <end position="74"/>
    </location>
</feature>
<dbReference type="Proteomes" id="UP000510647">
    <property type="component" value="Chromosome 1"/>
</dbReference>
<feature type="region of interest" description="Disordered" evidence="1">
    <location>
        <begin position="728"/>
        <end position="757"/>
    </location>
</feature>
<evidence type="ECO:0000256" key="1">
    <source>
        <dbReference type="SAM" id="MobiDB-lite"/>
    </source>
</evidence>
<keyword evidence="2" id="KW-0812">Transmembrane</keyword>
<protein>
    <submittedName>
        <fullName evidence="3">Uncharacterized protein</fullName>
    </submittedName>
</protein>
<evidence type="ECO:0000313" key="3">
    <source>
        <dbReference type="EMBL" id="QLQ78458.1"/>
    </source>
</evidence>
<dbReference type="OrthoDB" id="4068368at2759"/>